<dbReference type="AlphaFoldDB" id="A0A915K2X2"/>
<dbReference type="Pfam" id="PF26570">
    <property type="entry name" value="MYO15"/>
    <property type="match status" value="1"/>
</dbReference>
<sequence length="513" mass="59498">MVEWGRLNHLTWNYPISLVIVIDKERFPVHKIIHLFVAGSLRDKEEQRLQDEFRNARPSSRNREIHDENVTLTRSQFSSRKAQNQTALNGDQAADDWVQEDVQLPPYRENMYYFEGRSVPMTESYLHQPVRPLNCDMGLFKGSKGDLSMRDNVSLISAKENQENLEKNQLQKLSKRASGNTQRPNLPYVLMKKSNKKKLSVLTYENAPWRLKIRKELFYPNESLDEEELMNLLFYQIISDCKEPNPFRIRPKDRDMVANHLRSYDVNFTSMQNEKITNGLKKSVIDIARSWPLYFCKMFPIVEDRESEFLAQLLGLSENGIFLLYRNVSNSDEPLKILDRFGFDDLDKSEVFSNNLLVLTTVTGICVRIFTPKAEIIKNLIDEFLFGPNQGKQFVRAISDYITKEPNLLNFNKGDIIQLLPNMQDNQLDSGWLYGKLNNKFGNFPAEYVEPLHGNNSNLPPHLLNNDIGEANGLEMDFDAFLMVSLTRKLTVKANLNKVQLLTENLLLHLLDK</sequence>
<reference evidence="5" key="1">
    <citation type="submission" date="2022-11" db="UniProtKB">
        <authorList>
            <consortium name="WormBaseParasite"/>
        </authorList>
    </citation>
    <scope>IDENTIFICATION</scope>
</reference>
<proteinExistence type="predicted"/>
<dbReference type="PANTHER" id="PTHR22692">
    <property type="entry name" value="MYOSIN VII, XV"/>
    <property type="match status" value="1"/>
</dbReference>
<evidence type="ECO:0000256" key="2">
    <source>
        <dbReference type="PROSITE-ProRule" id="PRU00192"/>
    </source>
</evidence>
<dbReference type="Pfam" id="PF07653">
    <property type="entry name" value="SH3_2"/>
    <property type="match status" value="1"/>
</dbReference>
<dbReference type="WBParaSite" id="nRc.2.0.1.t32671-RA">
    <property type="protein sequence ID" value="nRc.2.0.1.t32671-RA"/>
    <property type="gene ID" value="nRc.2.0.1.g32671"/>
</dbReference>
<name>A0A915K2X2_ROMCU</name>
<protein>
    <submittedName>
        <fullName evidence="5">SH3 domain-containing protein</fullName>
    </submittedName>
</protein>
<dbReference type="InterPro" id="IPR059004">
    <property type="entry name" value="MYO15"/>
</dbReference>
<dbReference type="SUPFAM" id="SSF50044">
    <property type="entry name" value="SH3-domain"/>
    <property type="match status" value="1"/>
</dbReference>
<feature type="domain" description="SH3" evidence="3">
    <location>
        <begin position="390"/>
        <end position="454"/>
    </location>
</feature>
<dbReference type="InterPro" id="IPR051567">
    <property type="entry name" value="Unconventional_Myosin_ATPase"/>
</dbReference>
<organism evidence="4 5">
    <name type="scientific">Romanomermis culicivorax</name>
    <name type="common">Nematode worm</name>
    <dbReference type="NCBI Taxonomy" id="13658"/>
    <lineage>
        <taxon>Eukaryota</taxon>
        <taxon>Metazoa</taxon>
        <taxon>Ecdysozoa</taxon>
        <taxon>Nematoda</taxon>
        <taxon>Enoplea</taxon>
        <taxon>Dorylaimia</taxon>
        <taxon>Mermithida</taxon>
        <taxon>Mermithoidea</taxon>
        <taxon>Mermithidae</taxon>
        <taxon>Romanomermis</taxon>
    </lineage>
</organism>
<dbReference type="PROSITE" id="PS50002">
    <property type="entry name" value="SH3"/>
    <property type="match status" value="1"/>
</dbReference>
<dbReference type="InterPro" id="IPR001452">
    <property type="entry name" value="SH3_domain"/>
</dbReference>
<dbReference type="SMART" id="SM00326">
    <property type="entry name" value="SH3"/>
    <property type="match status" value="1"/>
</dbReference>
<dbReference type="Gene3D" id="2.30.30.40">
    <property type="entry name" value="SH3 Domains"/>
    <property type="match status" value="1"/>
</dbReference>
<evidence type="ECO:0000313" key="4">
    <source>
        <dbReference type="Proteomes" id="UP000887565"/>
    </source>
</evidence>
<dbReference type="InterPro" id="IPR036028">
    <property type="entry name" value="SH3-like_dom_sf"/>
</dbReference>
<keyword evidence="1 2" id="KW-0728">SH3 domain</keyword>
<evidence type="ECO:0000259" key="3">
    <source>
        <dbReference type="PROSITE" id="PS50002"/>
    </source>
</evidence>
<dbReference type="Proteomes" id="UP000887565">
    <property type="component" value="Unplaced"/>
</dbReference>
<evidence type="ECO:0000256" key="1">
    <source>
        <dbReference type="ARBA" id="ARBA00022443"/>
    </source>
</evidence>
<accession>A0A915K2X2</accession>
<keyword evidence="4" id="KW-1185">Reference proteome</keyword>
<evidence type="ECO:0000313" key="5">
    <source>
        <dbReference type="WBParaSite" id="nRc.2.0.1.t32671-RA"/>
    </source>
</evidence>
<dbReference type="PANTHER" id="PTHR22692:SF26">
    <property type="entry name" value="SH3 DOMAIN-CONTAINING PROTEIN"/>
    <property type="match status" value="1"/>
</dbReference>